<proteinExistence type="predicted"/>
<dbReference type="Proteomes" id="UP001054889">
    <property type="component" value="Unassembled WGS sequence"/>
</dbReference>
<evidence type="ECO:0000313" key="3">
    <source>
        <dbReference type="Proteomes" id="UP001054889"/>
    </source>
</evidence>
<feature type="region of interest" description="Disordered" evidence="1">
    <location>
        <begin position="251"/>
        <end position="316"/>
    </location>
</feature>
<sequence length="653" mass="71285">MSDSADPVPSQPPPGPSPAAARPDPDMPPRKSLAGGKLRKPLTDKQRAAAEQRLERLRALASSSGPWTVPRPGPSRRPTRPHSEPSVSWSSSASTSPPTPPRPDLVAPLVAFYDPTSKRSFVRGVRVAVSRSDLARALYLPSKAASAASASPPDIDPAVLVPAVMQLLQDYILRPFQGDDMCILPQEVAAAEQAVREGSAHRVDWAGLIWGLIEKEMLELPNRDNCVCYYGLHLQRLIMSQKPNLFELVEEGDRGEIDPEASVDVEMEEEDGEADVKSKSLEEPELRNDDAGADTRSQGLEEPELGNADARDNGLNEIELGNADTRDKIWEESESGDVDVRSRDMEKLEGVNEDLEIKGLGESEAIDEDGRRNSLNESEVGEEYTKDMTLDELDKEDHEKGGNLDELNLGSVGDQAMPDLHDVVPADNDDTAEVAPERGDDVAVPAQEVAEGSLVETVVRTQIEIAAVPEEVLDEDAEGEEDKDAMGLSLGISSINGYDSVDLEEEANAENLDEDDSDNEEAEESEDDDDDAFEECRDEDDMNWRIGDGKDDGEMTHCLQRGNSSSFGNMQFENLNKGDVEMRDELRFDDFPGREPLERMTSSNLLQAMNSIPASYNVADNVHDLSSGDFLAMGGDAHKNGLDLGPGLISIWE</sequence>
<comment type="caution">
    <text evidence="2">The sequence shown here is derived from an EMBL/GenBank/DDBJ whole genome shotgun (WGS) entry which is preliminary data.</text>
</comment>
<protein>
    <submittedName>
        <fullName evidence="2">Uncharacterized protein</fullName>
    </submittedName>
</protein>
<feature type="compositionally biased region" description="Basic and acidic residues" evidence="1">
    <location>
        <begin position="41"/>
        <end position="58"/>
    </location>
</feature>
<organism evidence="2 3">
    <name type="scientific">Eleusine coracana subsp. coracana</name>
    <dbReference type="NCBI Taxonomy" id="191504"/>
    <lineage>
        <taxon>Eukaryota</taxon>
        <taxon>Viridiplantae</taxon>
        <taxon>Streptophyta</taxon>
        <taxon>Embryophyta</taxon>
        <taxon>Tracheophyta</taxon>
        <taxon>Spermatophyta</taxon>
        <taxon>Magnoliopsida</taxon>
        <taxon>Liliopsida</taxon>
        <taxon>Poales</taxon>
        <taxon>Poaceae</taxon>
        <taxon>PACMAD clade</taxon>
        <taxon>Chloridoideae</taxon>
        <taxon>Cynodonteae</taxon>
        <taxon>Eleusininae</taxon>
        <taxon>Eleusine</taxon>
    </lineage>
</organism>
<dbReference type="AlphaFoldDB" id="A0AAV5FU91"/>
<evidence type="ECO:0000313" key="2">
    <source>
        <dbReference type="EMBL" id="GJN38567.1"/>
    </source>
</evidence>
<dbReference type="PANTHER" id="PTHR10004:SF8">
    <property type="entry name" value="OS06G0538200 PROTEIN"/>
    <property type="match status" value="1"/>
</dbReference>
<feature type="region of interest" description="Disordered" evidence="1">
    <location>
        <begin position="508"/>
        <end position="544"/>
    </location>
</feature>
<reference evidence="2" key="2">
    <citation type="submission" date="2021-12" db="EMBL/GenBank/DDBJ databases">
        <title>Resequencing data analysis of finger millet.</title>
        <authorList>
            <person name="Hatakeyama M."/>
            <person name="Aluri S."/>
            <person name="Balachadran M.T."/>
            <person name="Sivarajan S.R."/>
            <person name="Poveda L."/>
            <person name="Shimizu-Inatsugi R."/>
            <person name="Schlapbach R."/>
            <person name="Sreeman S.M."/>
            <person name="Shimizu K.K."/>
        </authorList>
    </citation>
    <scope>NUCLEOTIDE SEQUENCE</scope>
</reference>
<reference evidence="2" key="1">
    <citation type="journal article" date="2018" name="DNA Res.">
        <title>Multiple hybrid de novo genome assembly of finger millet, an orphan allotetraploid crop.</title>
        <authorList>
            <person name="Hatakeyama M."/>
            <person name="Aluri S."/>
            <person name="Balachadran M.T."/>
            <person name="Sivarajan S.R."/>
            <person name="Patrignani A."/>
            <person name="Gruter S."/>
            <person name="Poveda L."/>
            <person name="Shimizu-Inatsugi R."/>
            <person name="Baeten J."/>
            <person name="Francoijs K.J."/>
            <person name="Nataraja K.N."/>
            <person name="Reddy Y.A.N."/>
            <person name="Phadnis S."/>
            <person name="Ravikumar R.L."/>
            <person name="Schlapbach R."/>
            <person name="Sreeman S.M."/>
            <person name="Shimizu K.K."/>
        </authorList>
    </citation>
    <scope>NUCLEOTIDE SEQUENCE</scope>
</reference>
<keyword evidence="3" id="KW-1185">Reference proteome</keyword>
<dbReference type="EMBL" id="BQKI01000097">
    <property type="protein sequence ID" value="GJN38567.1"/>
    <property type="molecule type" value="Genomic_DNA"/>
</dbReference>
<feature type="compositionally biased region" description="Basic and acidic residues" evidence="1">
    <location>
        <begin position="274"/>
        <end position="290"/>
    </location>
</feature>
<dbReference type="PANTHER" id="PTHR10004">
    <property type="entry name" value="OS06G0538200 PROTEIN"/>
    <property type="match status" value="1"/>
</dbReference>
<accession>A0AAV5FU91</accession>
<feature type="region of interest" description="Disordered" evidence="1">
    <location>
        <begin position="359"/>
        <end position="435"/>
    </location>
</feature>
<name>A0AAV5FU91_ELECO</name>
<feature type="compositionally biased region" description="Acidic residues" evidence="1">
    <location>
        <begin position="471"/>
        <end position="483"/>
    </location>
</feature>
<feature type="compositionally biased region" description="Acidic residues" evidence="1">
    <location>
        <begin position="258"/>
        <end position="273"/>
    </location>
</feature>
<evidence type="ECO:0000256" key="1">
    <source>
        <dbReference type="SAM" id="MobiDB-lite"/>
    </source>
</evidence>
<gene>
    <name evidence="2" type="primary">gb27622</name>
    <name evidence="2" type="ORF">PR202_gb27622</name>
</gene>
<feature type="region of interest" description="Disordered" evidence="1">
    <location>
        <begin position="471"/>
        <end position="490"/>
    </location>
</feature>
<feature type="compositionally biased region" description="Acidic residues" evidence="1">
    <location>
        <begin position="508"/>
        <end position="541"/>
    </location>
</feature>
<feature type="compositionally biased region" description="Low complexity" evidence="1">
    <location>
        <begin position="84"/>
        <end position="96"/>
    </location>
</feature>
<feature type="region of interest" description="Disordered" evidence="1">
    <location>
        <begin position="1"/>
        <end position="102"/>
    </location>
</feature>